<evidence type="ECO:0000313" key="2">
    <source>
        <dbReference type="EMBL" id="KAJ5206552.1"/>
    </source>
</evidence>
<evidence type="ECO:0000256" key="1">
    <source>
        <dbReference type="SAM" id="SignalP"/>
    </source>
</evidence>
<name>A0A9W9T235_9EURO</name>
<protein>
    <submittedName>
        <fullName evidence="2">Uncharacterized protein</fullName>
    </submittedName>
</protein>
<keyword evidence="3" id="KW-1185">Reference proteome</keyword>
<feature type="chain" id="PRO_5040955408" evidence="1">
    <location>
        <begin position="22"/>
        <end position="98"/>
    </location>
</feature>
<accession>A0A9W9T235</accession>
<feature type="signal peptide" evidence="1">
    <location>
        <begin position="1"/>
        <end position="21"/>
    </location>
</feature>
<evidence type="ECO:0000313" key="3">
    <source>
        <dbReference type="Proteomes" id="UP001150879"/>
    </source>
</evidence>
<keyword evidence="1" id="KW-0732">Signal</keyword>
<reference evidence="2" key="1">
    <citation type="submission" date="2022-11" db="EMBL/GenBank/DDBJ databases">
        <authorList>
            <person name="Petersen C."/>
        </authorList>
    </citation>
    <scope>NUCLEOTIDE SEQUENCE</scope>
    <source>
        <strain evidence="2">IBT 16849</strain>
    </source>
</reference>
<reference evidence="2" key="2">
    <citation type="journal article" date="2023" name="IMA Fungus">
        <title>Comparative genomic study of the Penicillium genus elucidates a diverse pangenome and 15 lateral gene transfer events.</title>
        <authorList>
            <person name="Petersen C."/>
            <person name="Sorensen T."/>
            <person name="Nielsen M.R."/>
            <person name="Sondergaard T.E."/>
            <person name="Sorensen J.L."/>
            <person name="Fitzpatrick D.A."/>
            <person name="Frisvad J.C."/>
            <person name="Nielsen K.L."/>
        </authorList>
    </citation>
    <scope>NUCLEOTIDE SEQUENCE</scope>
    <source>
        <strain evidence="2">IBT 16849</strain>
    </source>
</reference>
<dbReference type="AlphaFoldDB" id="A0A9W9T235"/>
<organism evidence="2 3">
    <name type="scientific">Penicillium cf. griseofulvum</name>
    <dbReference type="NCBI Taxonomy" id="2972120"/>
    <lineage>
        <taxon>Eukaryota</taxon>
        <taxon>Fungi</taxon>
        <taxon>Dikarya</taxon>
        <taxon>Ascomycota</taxon>
        <taxon>Pezizomycotina</taxon>
        <taxon>Eurotiomycetes</taxon>
        <taxon>Eurotiomycetidae</taxon>
        <taxon>Eurotiales</taxon>
        <taxon>Aspergillaceae</taxon>
        <taxon>Penicillium</taxon>
    </lineage>
</organism>
<dbReference type="EMBL" id="JAPQKP010000002">
    <property type="protein sequence ID" value="KAJ5206552.1"/>
    <property type="molecule type" value="Genomic_DNA"/>
</dbReference>
<comment type="caution">
    <text evidence="2">The sequence shown here is derived from an EMBL/GenBank/DDBJ whole genome shotgun (WGS) entry which is preliminary data.</text>
</comment>
<sequence>MVKFALASIALMAVSLPFSLADNCSPGIRYCGYNLLAKGDYLEQITEALSGAQQSTDSQHVRQSFFLCTGGPGGEISFKEYCDRTCHDGGSGQNDWCN</sequence>
<dbReference type="Proteomes" id="UP001150879">
    <property type="component" value="Unassembled WGS sequence"/>
</dbReference>
<proteinExistence type="predicted"/>
<dbReference type="OrthoDB" id="4186099at2759"/>
<gene>
    <name evidence="2" type="ORF">N7472_003000</name>
</gene>